<keyword evidence="2" id="KW-1185">Reference proteome</keyword>
<gene>
    <name evidence="1" type="ORF">PC9H_005720</name>
</gene>
<dbReference type="Proteomes" id="UP000623687">
    <property type="component" value="Unassembled WGS sequence"/>
</dbReference>
<dbReference type="AlphaFoldDB" id="A0A8H6ZWZ9"/>
<sequence>MPPRNSKFAIFSGYEMSRQDFKEFVLSLPSAREAVDWDEPNGLEPYLFGYNAFRRRLPREMKGSAPKLRLRYVSKEAARLVDTDIEPTISRLFFPIRFVRYKGREQLRDPHPDSKLIKDETPDDKAKLNSFVQFVESCGGNLDPSKVSFAYMKELHPAHDWRTVRSFSTWLDCDTDEILPVLTSMLMSTTQCALSSVTIKSS</sequence>
<dbReference type="OrthoDB" id="3057416at2759"/>
<accession>A0A8H6ZWZ9</accession>
<dbReference type="RefSeq" id="XP_036633782.1">
    <property type="nucleotide sequence ID" value="XM_036775280.1"/>
</dbReference>
<proteinExistence type="predicted"/>
<name>A0A8H6ZWZ9_PLEOS</name>
<evidence type="ECO:0000313" key="2">
    <source>
        <dbReference type="Proteomes" id="UP000623687"/>
    </source>
</evidence>
<evidence type="ECO:0000313" key="1">
    <source>
        <dbReference type="EMBL" id="KAF7433755.1"/>
    </source>
</evidence>
<protein>
    <submittedName>
        <fullName evidence="1">Uncharacterized protein</fullName>
    </submittedName>
</protein>
<dbReference type="VEuPathDB" id="FungiDB:PC9H_005720"/>
<organism evidence="1 2">
    <name type="scientific">Pleurotus ostreatus</name>
    <name type="common">Oyster mushroom</name>
    <name type="synonym">White-rot fungus</name>
    <dbReference type="NCBI Taxonomy" id="5322"/>
    <lineage>
        <taxon>Eukaryota</taxon>
        <taxon>Fungi</taxon>
        <taxon>Dikarya</taxon>
        <taxon>Basidiomycota</taxon>
        <taxon>Agaricomycotina</taxon>
        <taxon>Agaricomycetes</taxon>
        <taxon>Agaricomycetidae</taxon>
        <taxon>Agaricales</taxon>
        <taxon>Pleurotineae</taxon>
        <taxon>Pleurotaceae</taxon>
        <taxon>Pleurotus</taxon>
    </lineage>
</organism>
<dbReference type="EMBL" id="JACETU010000003">
    <property type="protein sequence ID" value="KAF7433755.1"/>
    <property type="molecule type" value="Genomic_DNA"/>
</dbReference>
<reference evidence="1" key="1">
    <citation type="submission" date="2019-07" db="EMBL/GenBank/DDBJ databases">
        <authorList>
            <person name="Palmer J.M."/>
        </authorList>
    </citation>
    <scope>NUCLEOTIDE SEQUENCE</scope>
    <source>
        <strain evidence="1">PC9</strain>
    </source>
</reference>
<dbReference type="GeneID" id="59375538"/>
<comment type="caution">
    <text evidence="1">The sequence shown here is derived from an EMBL/GenBank/DDBJ whole genome shotgun (WGS) entry which is preliminary data.</text>
</comment>